<dbReference type="InterPro" id="IPR000836">
    <property type="entry name" value="PRTase_dom"/>
</dbReference>
<name>A0A0G0JDD7_9BACT</name>
<reference evidence="3 4" key="1">
    <citation type="journal article" date="2015" name="Nature">
        <title>rRNA introns, odd ribosomes, and small enigmatic genomes across a large radiation of phyla.</title>
        <authorList>
            <person name="Brown C.T."/>
            <person name="Hug L.A."/>
            <person name="Thomas B.C."/>
            <person name="Sharon I."/>
            <person name="Castelle C.J."/>
            <person name="Singh A."/>
            <person name="Wilkins M.J."/>
            <person name="Williams K.H."/>
            <person name="Banfield J.F."/>
        </authorList>
    </citation>
    <scope>NUCLEOTIDE SEQUENCE [LARGE SCALE GENOMIC DNA]</scope>
</reference>
<dbReference type="EMBL" id="LBUP01000009">
    <property type="protein sequence ID" value="KKQ65678.1"/>
    <property type="molecule type" value="Genomic_DNA"/>
</dbReference>
<dbReference type="SUPFAM" id="SSF53271">
    <property type="entry name" value="PRTase-like"/>
    <property type="match status" value="1"/>
</dbReference>
<evidence type="ECO:0000259" key="2">
    <source>
        <dbReference type="Pfam" id="PF00156"/>
    </source>
</evidence>
<dbReference type="InterPro" id="IPR029057">
    <property type="entry name" value="PRTase-like"/>
</dbReference>
<dbReference type="PATRIC" id="fig|1618422.5.peg.1102"/>
<proteinExistence type="inferred from homology"/>
<dbReference type="Proteomes" id="UP000034235">
    <property type="component" value="Unassembled WGS sequence"/>
</dbReference>
<protein>
    <recommendedName>
        <fullName evidence="2">Phosphoribosyltransferase domain-containing protein</fullName>
    </recommendedName>
</protein>
<dbReference type="PANTHER" id="PTHR47505">
    <property type="entry name" value="DNA UTILIZATION PROTEIN YHGH"/>
    <property type="match status" value="1"/>
</dbReference>
<dbReference type="PANTHER" id="PTHR47505:SF1">
    <property type="entry name" value="DNA UTILIZATION PROTEIN YHGH"/>
    <property type="match status" value="1"/>
</dbReference>
<evidence type="ECO:0000313" key="3">
    <source>
        <dbReference type="EMBL" id="KKQ65678.1"/>
    </source>
</evidence>
<gene>
    <name evidence="3" type="ORF">US86_C0009G0046</name>
</gene>
<dbReference type="CDD" id="cd06223">
    <property type="entry name" value="PRTases_typeI"/>
    <property type="match status" value="1"/>
</dbReference>
<dbReference type="AlphaFoldDB" id="A0A0G0JDD7"/>
<feature type="domain" description="Phosphoribosyltransferase" evidence="2">
    <location>
        <begin position="137"/>
        <end position="222"/>
    </location>
</feature>
<dbReference type="InterPro" id="IPR051910">
    <property type="entry name" value="ComF/GntX_DNA_util-trans"/>
</dbReference>
<accession>A0A0G0JDD7</accession>
<comment type="similarity">
    <text evidence="1">Belongs to the ComF/GntX family.</text>
</comment>
<dbReference type="Pfam" id="PF00156">
    <property type="entry name" value="Pribosyltran"/>
    <property type="match status" value="1"/>
</dbReference>
<comment type="caution">
    <text evidence="3">The sequence shown here is derived from an EMBL/GenBank/DDBJ whole genome shotgun (WGS) entry which is preliminary data.</text>
</comment>
<sequence length="229" mass="26023">MLLDLIFPKKCVGCKGIGSFFCDSCIQEIRQKELICPSCRRASIGGVVHPVCQRKYGLDGLWSLGLYEKPLKTAIQKLKYKRVKLLAEDLVNLTVDYWARNQPFLLDEIKKDRGESWVVVPVPLHKSRENWRGFNQSALFGQILAERIGLKYQNVLVKAKNTKPQVGLEAHERRENIKSAFSLSNLQTLSSKNIILVDDVWTTGATMKECCFVLKRSGAKRVWGLTLAR</sequence>
<dbReference type="Gene3D" id="3.40.50.2020">
    <property type="match status" value="1"/>
</dbReference>
<evidence type="ECO:0000313" key="4">
    <source>
        <dbReference type="Proteomes" id="UP000034235"/>
    </source>
</evidence>
<organism evidence="3 4">
    <name type="scientific">Candidatus Daviesbacteria bacterium GW2011_GWA2_38_24</name>
    <dbReference type="NCBI Taxonomy" id="1618422"/>
    <lineage>
        <taxon>Bacteria</taxon>
        <taxon>Candidatus Daviesiibacteriota</taxon>
    </lineage>
</organism>
<evidence type="ECO:0000256" key="1">
    <source>
        <dbReference type="ARBA" id="ARBA00008007"/>
    </source>
</evidence>